<dbReference type="InterPro" id="IPR035371">
    <property type="entry name" value="Nrap_D6"/>
</dbReference>
<sequence>MMLKAKRKPGKSDRIPKKTSKKADRADSQEDSSAVDHLHLEQSTPSSDDGFDEPEPTPAKKNPIQVTTKPKNNKFKQKNETKNVKPPTLEEMKELRDTQNLFHSNLFKLQVKEMLEELHLKTKYMEFIDSWLESFTVFTQQLKDGLMERTNLEVPLNLQQKPSGFVFSKPTKEPYLIGAAATGTLLGPKIVVDVALEMPKESLHKEDYLNLRYDQKRALYLTYVTERMQESPNYANDQFKFNYLANNPLKPVLELTPVAKQVTKHLQVRLFITAPLSSFKPGRFVPWNNNIRPSFYGDEWDEEEPLPSTQHYNANVLFDLTLAENQAHLEKAFKGRRNFQDGLLLLKVWLRQRELCIGYSGFGSHILAAYIVYLNSQRILHQSSSSYQVARTVWNQLANTDWTKGISLAPASIQTEELTKLASHYDVCFMDFTGQLNFCANVPLSLYQRVREEAKLAVDLLNDMKLNSFPLIFMQKCPLYSRVDNILKITNYSCVNQMLMLHSQPKFKYDYAKYGYPQLLQLLTELLKKGLAERVQSIIPLETATTAWLVENKAPSIGKYIQLGLILQPDHAYEVLNKGPATNEDPEGAAEFRRFWGERSNLRRFQDGSITEAVVWGTAQDSPAKKRQIVRQIVLHLLEHHLQLEGKDVQFIGAELDQVYRLSPWFKVNKLKTKLILDQDTDAEALSPHVIRCYDELARQLHGLNDLPLEIVSISGTSPIFRYCEPQPVLPQARVAGKHILASHVQRVVIQLGQSGKWPNELTALRALKTAFLIEIGEKLEAQCRLQWVMSAEGLLVLKQGFCFLIELAHSKELALLKQEVTERGVTTYVDNPASRTLERHHYILPKVSGALHSLHQSLSAFGPTVMLAKRWLATQLLDDGLWPEMATELLVAHLFQQRNAPQAIAAPQTGFIRFLQLLAHSDFTGELFLLNFNNSWQEQQVADLEHSYRSDRQSYPPLALATSYDIQHAGRLWTSDQSPSQRVLGHVTRLARHGLQIIETSLMSKDLRFVRPAQLFRGSNEGYDLVIQLKPDLVPNSLSYDLGSPFVSFSQPNFHLPPAGADRMARIVGQLRSAYSDFAAFFYNPHGGKELAIVWRPPTDFAPKPFKVTELQACSPCENGKVQVLKETLLEDFKMLLKDFYLRISTPEELKREQREHQQPKRYFNAKQPQEKSSLKPKKQKIQKDAEQEAPPKKKRLIKSSALKALN</sequence>
<evidence type="ECO:0000256" key="8">
    <source>
        <dbReference type="ARBA" id="ARBA00035000"/>
    </source>
</evidence>
<evidence type="ECO:0000259" key="16">
    <source>
        <dbReference type="Pfam" id="PF17406"/>
    </source>
</evidence>
<evidence type="ECO:0000256" key="3">
    <source>
        <dbReference type="ARBA" id="ARBA00006674"/>
    </source>
</evidence>
<evidence type="ECO:0000256" key="4">
    <source>
        <dbReference type="ARBA" id="ARBA00016437"/>
    </source>
</evidence>
<dbReference type="Pfam" id="PF17405">
    <property type="entry name" value="Nrap_D4"/>
    <property type="match status" value="1"/>
</dbReference>
<dbReference type="InterPro" id="IPR035368">
    <property type="entry name" value="Nrap_D3"/>
</dbReference>
<keyword evidence="7 10" id="KW-0539">Nucleus</keyword>
<reference evidence="18" key="1">
    <citation type="submission" date="2025-08" db="UniProtKB">
        <authorList>
            <consortium name="RefSeq"/>
        </authorList>
    </citation>
    <scope>IDENTIFICATION</scope>
</reference>
<comment type="subcellular location">
    <subcellularLocation>
        <location evidence="1">Chromosome</location>
    </subcellularLocation>
    <subcellularLocation>
        <location evidence="2 10">Nucleus</location>
        <location evidence="2 10">Nucleolus</location>
    </subcellularLocation>
</comment>
<feature type="domain" description="Nrap protein" evidence="17">
    <location>
        <begin position="1022"/>
        <end position="1145"/>
    </location>
</feature>
<evidence type="ECO:0000256" key="9">
    <source>
        <dbReference type="ARBA" id="ARBA00035020"/>
    </source>
</evidence>
<feature type="compositionally biased region" description="Basic and acidic residues" evidence="11">
    <location>
        <begin position="10"/>
        <end position="40"/>
    </location>
</feature>
<evidence type="ECO:0000259" key="13">
    <source>
        <dbReference type="Pfam" id="PF17403"/>
    </source>
</evidence>
<comment type="function">
    <text evidence="8">Part of the small subunit (SSU) processome, first precursor of the small eukaryotic ribosomal subunit. During the assembly of the SSU processome in the nucleolus, many ribosome biogenesis factors, an RNA chaperone and ribosomal proteins associate with the nascent pre-rRNA and work in concert to generate RNA folding, modifications, rearrangements and cleavage as well as targeted degradation of pre-ribosomal RNA by the RNA exosome.</text>
</comment>
<dbReference type="AlphaFoldDB" id="A0A6P4FKM0"/>
<keyword evidence="5" id="KW-0158">Chromosome</keyword>
<dbReference type="InterPro" id="IPR035367">
    <property type="entry name" value="Nrap_D2"/>
</dbReference>
<evidence type="ECO:0000256" key="7">
    <source>
        <dbReference type="ARBA" id="ARBA00023242"/>
    </source>
</evidence>
<feature type="compositionally biased region" description="Basic and acidic residues" evidence="11">
    <location>
        <begin position="77"/>
        <end position="86"/>
    </location>
</feature>
<dbReference type="GO" id="GO:0034456">
    <property type="term" value="C:UTP-C complex"/>
    <property type="evidence" value="ECO:0007669"/>
    <property type="project" value="TreeGrafter"/>
</dbReference>
<dbReference type="Gene3D" id="3.30.70.3030">
    <property type="match status" value="1"/>
</dbReference>
<dbReference type="Pfam" id="PF17407">
    <property type="entry name" value="Nrap_D6"/>
    <property type="match status" value="1"/>
</dbReference>
<evidence type="ECO:0000256" key="5">
    <source>
        <dbReference type="ARBA" id="ARBA00022454"/>
    </source>
</evidence>
<dbReference type="GO" id="GO:0032545">
    <property type="term" value="C:CURI complex"/>
    <property type="evidence" value="ECO:0007669"/>
    <property type="project" value="TreeGrafter"/>
</dbReference>
<protein>
    <recommendedName>
        <fullName evidence="4 10">Nucleolar protein 6</fullName>
    </recommendedName>
</protein>
<dbReference type="Pfam" id="PF03813">
    <property type="entry name" value="Nrap"/>
    <property type="match status" value="1"/>
</dbReference>
<dbReference type="FunFam" id="1.10.1410.10:FF:000005">
    <property type="entry name" value="Nucleolar protein 6"/>
    <property type="match status" value="1"/>
</dbReference>
<organism evidence="18">
    <name type="scientific">Drosophila rhopaloa</name>
    <name type="common">Fruit fly</name>
    <dbReference type="NCBI Taxonomy" id="1041015"/>
    <lineage>
        <taxon>Eukaryota</taxon>
        <taxon>Metazoa</taxon>
        <taxon>Ecdysozoa</taxon>
        <taxon>Arthropoda</taxon>
        <taxon>Hexapoda</taxon>
        <taxon>Insecta</taxon>
        <taxon>Pterygota</taxon>
        <taxon>Neoptera</taxon>
        <taxon>Endopterygota</taxon>
        <taxon>Diptera</taxon>
        <taxon>Brachycera</taxon>
        <taxon>Muscomorpha</taxon>
        <taxon>Ephydroidea</taxon>
        <taxon>Drosophilidae</taxon>
        <taxon>Drosophila</taxon>
        <taxon>Sophophora</taxon>
    </lineage>
</organism>
<dbReference type="PANTHER" id="PTHR17972:SF0">
    <property type="entry name" value="NUCLEOLAR PROTEIN 6"/>
    <property type="match status" value="1"/>
</dbReference>
<dbReference type="InterPro" id="IPR035082">
    <property type="entry name" value="Nrap_D1"/>
</dbReference>
<evidence type="ECO:0000256" key="11">
    <source>
        <dbReference type="SAM" id="MobiDB-lite"/>
    </source>
</evidence>
<dbReference type="InterPro" id="IPR005554">
    <property type="entry name" value="NOL6/Upt22"/>
</dbReference>
<dbReference type="GO" id="GO:0032040">
    <property type="term" value="C:small-subunit processome"/>
    <property type="evidence" value="ECO:0007669"/>
    <property type="project" value="TreeGrafter"/>
</dbReference>
<dbReference type="InterPro" id="IPR035369">
    <property type="entry name" value="Nrap_D4"/>
</dbReference>
<feature type="domain" description="Nrap protein" evidence="16">
    <location>
        <begin position="860"/>
        <end position="1017"/>
    </location>
</feature>
<evidence type="ECO:0000259" key="15">
    <source>
        <dbReference type="Pfam" id="PF17405"/>
    </source>
</evidence>
<dbReference type="InterPro" id="IPR035370">
    <property type="entry name" value="Nrap_D5"/>
</dbReference>
<dbReference type="GO" id="GO:0006364">
    <property type="term" value="P:rRNA processing"/>
    <property type="evidence" value="ECO:0007669"/>
    <property type="project" value="TreeGrafter"/>
</dbReference>
<feature type="region of interest" description="Disordered" evidence="11">
    <location>
        <begin position="1"/>
        <end position="86"/>
    </location>
</feature>
<proteinExistence type="inferred from homology"/>
<dbReference type="FunFam" id="1.10.1410.10:FF:000006">
    <property type="entry name" value="Nucleolar protein 6"/>
    <property type="match status" value="1"/>
</dbReference>
<evidence type="ECO:0000259" key="17">
    <source>
        <dbReference type="Pfam" id="PF17407"/>
    </source>
</evidence>
<dbReference type="GO" id="GO:0003723">
    <property type="term" value="F:RNA binding"/>
    <property type="evidence" value="ECO:0007669"/>
    <property type="project" value="UniProtKB-KW"/>
</dbReference>
<comment type="similarity">
    <text evidence="3 10">Belongs to the NRAP family.</text>
</comment>
<feature type="domain" description="Nrap protein" evidence="15">
    <location>
        <begin position="677"/>
        <end position="857"/>
    </location>
</feature>
<evidence type="ECO:0000313" key="18">
    <source>
        <dbReference type="RefSeq" id="XP_016990392.1"/>
    </source>
</evidence>
<dbReference type="Pfam" id="PF17404">
    <property type="entry name" value="Nrap_D3"/>
    <property type="match status" value="1"/>
</dbReference>
<dbReference type="PANTHER" id="PTHR17972">
    <property type="entry name" value="NUCLEOLAR RNA-ASSOCIATED PROTEIN"/>
    <property type="match status" value="1"/>
</dbReference>
<evidence type="ECO:0000256" key="1">
    <source>
        <dbReference type="ARBA" id="ARBA00004286"/>
    </source>
</evidence>
<keyword evidence="6 10" id="KW-0694">RNA-binding</keyword>
<dbReference type="GO" id="GO:0005694">
    <property type="term" value="C:chromosome"/>
    <property type="evidence" value="ECO:0007669"/>
    <property type="project" value="UniProtKB-SubCell"/>
</dbReference>
<dbReference type="RefSeq" id="XP_016990392.1">
    <property type="nucleotide sequence ID" value="XM_017134903.1"/>
</dbReference>
<evidence type="ECO:0000256" key="2">
    <source>
        <dbReference type="ARBA" id="ARBA00004604"/>
    </source>
</evidence>
<feature type="compositionally biased region" description="Basic and acidic residues" evidence="11">
    <location>
        <begin position="1183"/>
        <end position="1193"/>
    </location>
</feature>
<dbReference type="Pfam" id="PF17406">
    <property type="entry name" value="Nrap_D5"/>
    <property type="match status" value="1"/>
</dbReference>
<evidence type="ECO:0000259" key="12">
    <source>
        <dbReference type="Pfam" id="PF03813"/>
    </source>
</evidence>
<dbReference type="OrthoDB" id="10251401at2759"/>
<feature type="domain" description="Nrap protein" evidence="13">
    <location>
        <begin position="338"/>
        <end position="476"/>
    </location>
</feature>
<evidence type="ECO:0000259" key="14">
    <source>
        <dbReference type="Pfam" id="PF17404"/>
    </source>
</evidence>
<evidence type="ECO:0000256" key="10">
    <source>
        <dbReference type="RuleBase" id="RU364032"/>
    </source>
</evidence>
<feature type="domain" description="Nrap protein" evidence="14">
    <location>
        <begin position="481"/>
        <end position="643"/>
    </location>
</feature>
<accession>A0A6P4FKM0</accession>
<feature type="region of interest" description="Disordered" evidence="11">
    <location>
        <begin position="1152"/>
        <end position="1208"/>
    </location>
</feature>
<comment type="subunit">
    <text evidence="9">Part of the small subunit (SSU) processome, composed of more than 70 proteins and the RNA chaperone small nucleolar RNA (snoRNA) U3.</text>
</comment>
<dbReference type="RefSeq" id="XP_016990392.2">
    <property type="nucleotide sequence ID" value="XM_017134903.2"/>
</dbReference>
<dbReference type="Gene3D" id="1.10.1410.10">
    <property type="match status" value="2"/>
</dbReference>
<dbReference type="GO" id="GO:0006409">
    <property type="term" value="P:tRNA export from nucleus"/>
    <property type="evidence" value="ECO:0007669"/>
    <property type="project" value="TreeGrafter"/>
</dbReference>
<evidence type="ECO:0000256" key="6">
    <source>
        <dbReference type="ARBA" id="ARBA00022884"/>
    </source>
</evidence>
<name>A0A6P4FKM0_DRORH</name>
<gene>
    <name evidence="18" type="primary">LOC108052510</name>
</gene>
<dbReference type="Pfam" id="PF17403">
    <property type="entry name" value="Nrap_D2"/>
    <property type="match status" value="1"/>
</dbReference>
<feature type="domain" description="Nrap protein" evidence="12">
    <location>
        <begin position="192"/>
        <end position="334"/>
    </location>
</feature>